<evidence type="ECO:0000313" key="4">
    <source>
        <dbReference type="Proteomes" id="UP000215771"/>
    </source>
</evidence>
<reference evidence="3 5" key="1">
    <citation type="submission" date="2017-08" db="EMBL/GenBank/DDBJ databases">
        <title>Whole genome sequences of 6 clinical strains closest to Corynebacterium imitans.</title>
        <authorList>
            <person name="Bernier A.-M."/>
            <person name="Burdz T."/>
            <person name="Bernard K."/>
        </authorList>
    </citation>
    <scope>NUCLEOTIDE SEQUENCE [LARGE SCALE GENOMIC DNA]</scope>
    <source>
        <strain evidence="3 5">NML92-0415</strain>
    </source>
</reference>
<dbReference type="GO" id="GO:0003700">
    <property type="term" value="F:DNA-binding transcription factor activity"/>
    <property type="evidence" value="ECO:0007669"/>
    <property type="project" value="InterPro"/>
</dbReference>
<gene>
    <name evidence="2" type="ORF">CIG21_03960</name>
    <name evidence="3" type="ORF">CKJ80_01645</name>
</gene>
<dbReference type="Gene3D" id="1.10.10.10">
    <property type="entry name" value="Winged helix-like DNA-binding domain superfamily/Winged helix DNA-binding domain"/>
    <property type="match status" value="1"/>
</dbReference>
<dbReference type="InterPro" id="IPR036388">
    <property type="entry name" value="WH-like_DNA-bd_sf"/>
</dbReference>
<dbReference type="PROSITE" id="PS50995">
    <property type="entry name" value="HTH_MARR_2"/>
    <property type="match status" value="1"/>
</dbReference>
<dbReference type="Proteomes" id="UP000215771">
    <property type="component" value="Unassembled WGS sequence"/>
</dbReference>
<dbReference type="AlphaFoldDB" id="A0A269PER9"/>
<dbReference type="PANTHER" id="PTHR33164:SF99">
    <property type="entry name" value="MARR FAMILY REGULATORY PROTEIN"/>
    <property type="match status" value="1"/>
</dbReference>
<dbReference type="RefSeq" id="WP_095275937.1">
    <property type="nucleotide sequence ID" value="NZ_CP047655.1"/>
</dbReference>
<dbReference type="SMART" id="SM00347">
    <property type="entry name" value="HTH_MARR"/>
    <property type="match status" value="1"/>
</dbReference>
<dbReference type="EMBL" id="NQMQ01000009">
    <property type="protein sequence ID" value="PAJ70471.1"/>
    <property type="molecule type" value="Genomic_DNA"/>
</dbReference>
<dbReference type="Proteomes" id="UP000218041">
    <property type="component" value="Unassembled WGS sequence"/>
</dbReference>
<dbReference type="Pfam" id="PF12802">
    <property type="entry name" value="MarR_2"/>
    <property type="match status" value="1"/>
</dbReference>
<protein>
    <submittedName>
        <fullName evidence="2">MarR family transcriptional regulator</fullName>
    </submittedName>
</protein>
<dbReference type="GO" id="GO:0006950">
    <property type="term" value="P:response to stress"/>
    <property type="evidence" value="ECO:0007669"/>
    <property type="project" value="TreeGrafter"/>
</dbReference>
<organism evidence="2 4">
    <name type="scientific">Corynebacterium hadale</name>
    <dbReference type="NCBI Taxonomy" id="2026255"/>
    <lineage>
        <taxon>Bacteria</taxon>
        <taxon>Bacillati</taxon>
        <taxon>Actinomycetota</taxon>
        <taxon>Actinomycetes</taxon>
        <taxon>Mycobacteriales</taxon>
        <taxon>Corynebacteriaceae</taxon>
        <taxon>Corynebacterium</taxon>
    </lineage>
</organism>
<sequence length="174" mass="19697">MKHDARWLNDEEQELWRLMLAASRKVTRVLDDTLQAESDLSSSEFSVLVTLSEAENQALRLRDLCSELEWDRSRTSHQVTRMAKRGLVTKEKSPGDARGVLVCLTSEGMSRLESAAPEHVESVRRVVFDHMDPSTVGALKQFFQGIMDVTNVPGYADYRGAQPMTERARPYNTP</sequence>
<dbReference type="PANTHER" id="PTHR33164">
    <property type="entry name" value="TRANSCRIPTIONAL REGULATOR, MARR FAMILY"/>
    <property type="match status" value="1"/>
</dbReference>
<dbReference type="InterPro" id="IPR036390">
    <property type="entry name" value="WH_DNA-bd_sf"/>
</dbReference>
<evidence type="ECO:0000259" key="1">
    <source>
        <dbReference type="PROSITE" id="PS50995"/>
    </source>
</evidence>
<dbReference type="SUPFAM" id="SSF46785">
    <property type="entry name" value="Winged helix' DNA-binding domain"/>
    <property type="match status" value="1"/>
</dbReference>
<accession>A0A269PER9</accession>
<dbReference type="InterPro" id="IPR000835">
    <property type="entry name" value="HTH_MarR-typ"/>
</dbReference>
<comment type="caution">
    <text evidence="2">The sequence shown here is derived from an EMBL/GenBank/DDBJ whole genome shotgun (WGS) entry which is preliminary data.</text>
</comment>
<evidence type="ECO:0000313" key="5">
    <source>
        <dbReference type="Proteomes" id="UP000218041"/>
    </source>
</evidence>
<name>A0A269PER9_9CORY</name>
<proteinExistence type="predicted"/>
<dbReference type="EMBL" id="NSGP01000002">
    <property type="protein sequence ID" value="PAT11383.1"/>
    <property type="molecule type" value="Genomic_DNA"/>
</dbReference>
<feature type="domain" description="HTH marR-type" evidence="1">
    <location>
        <begin position="12"/>
        <end position="148"/>
    </location>
</feature>
<dbReference type="InterPro" id="IPR039422">
    <property type="entry name" value="MarR/SlyA-like"/>
</dbReference>
<evidence type="ECO:0000313" key="2">
    <source>
        <dbReference type="EMBL" id="PAJ70471.1"/>
    </source>
</evidence>
<reference evidence="2 4" key="2">
    <citation type="submission" date="2017-08" db="EMBL/GenBank/DDBJ databases">
        <authorList>
            <person name="de Groot N.N."/>
        </authorList>
    </citation>
    <scope>NUCLEOTIDE SEQUENCE [LARGE SCALE GENOMIC DNA]</scope>
    <source>
        <strain evidence="2 4">NBT06-6</strain>
    </source>
</reference>
<evidence type="ECO:0000313" key="3">
    <source>
        <dbReference type="EMBL" id="PAT11383.1"/>
    </source>
</evidence>